<evidence type="ECO:0000256" key="2">
    <source>
        <dbReference type="ARBA" id="ARBA00022630"/>
    </source>
</evidence>
<dbReference type="RefSeq" id="WP_342580826.1">
    <property type="nucleotide sequence ID" value="NZ_JBHSNQ010000152.1"/>
</dbReference>
<evidence type="ECO:0000313" key="6">
    <source>
        <dbReference type="EMBL" id="MFC5542376.1"/>
    </source>
</evidence>
<dbReference type="InterPro" id="IPR002563">
    <property type="entry name" value="Flavin_Rdtase-like_dom"/>
</dbReference>
<dbReference type="Proteomes" id="UP001595978">
    <property type="component" value="Unassembled WGS sequence"/>
</dbReference>
<accession>A0ABW0RDJ8</accession>
<dbReference type="Gene3D" id="2.30.110.10">
    <property type="entry name" value="Electron Transport, Fmn-binding Protein, Chain A"/>
    <property type="match status" value="1"/>
</dbReference>
<feature type="domain" description="Flavin reductase like" evidence="5">
    <location>
        <begin position="20"/>
        <end position="173"/>
    </location>
</feature>
<evidence type="ECO:0000313" key="7">
    <source>
        <dbReference type="Proteomes" id="UP001595978"/>
    </source>
</evidence>
<dbReference type="SMART" id="SM00903">
    <property type="entry name" value="Flavin_Reduct"/>
    <property type="match status" value="1"/>
</dbReference>
<evidence type="ECO:0000259" key="5">
    <source>
        <dbReference type="SMART" id="SM00903"/>
    </source>
</evidence>
<gene>
    <name evidence="6" type="ORF">ACFPOH_11705</name>
</gene>
<evidence type="ECO:0000256" key="1">
    <source>
        <dbReference type="ARBA" id="ARBA00001917"/>
    </source>
</evidence>
<keyword evidence="3" id="KW-0288">FMN</keyword>
<comment type="similarity">
    <text evidence="4">Belongs to the flavoredoxin family.</text>
</comment>
<dbReference type="PANTHER" id="PTHR33798:SF5">
    <property type="entry name" value="FLAVIN REDUCTASE LIKE DOMAIN-CONTAINING PROTEIN"/>
    <property type="match status" value="1"/>
</dbReference>
<keyword evidence="7" id="KW-1185">Reference proteome</keyword>
<dbReference type="InterPro" id="IPR012349">
    <property type="entry name" value="Split_barrel_FMN-bd"/>
</dbReference>
<dbReference type="SUPFAM" id="SSF50475">
    <property type="entry name" value="FMN-binding split barrel"/>
    <property type="match status" value="1"/>
</dbReference>
<organism evidence="6 7">
    <name type="scientific">Ureibacillus suwonensis</name>
    <dbReference type="NCBI Taxonomy" id="313007"/>
    <lineage>
        <taxon>Bacteria</taxon>
        <taxon>Bacillati</taxon>
        <taxon>Bacillota</taxon>
        <taxon>Bacilli</taxon>
        <taxon>Bacillales</taxon>
        <taxon>Caryophanaceae</taxon>
        <taxon>Ureibacillus</taxon>
    </lineage>
</organism>
<dbReference type="EC" id="1.5.1.-" evidence="6"/>
<comment type="caution">
    <text evidence="6">The sequence shown here is derived from an EMBL/GenBank/DDBJ whole genome shotgun (WGS) entry which is preliminary data.</text>
</comment>
<evidence type="ECO:0000256" key="4">
    <source>
        <dbReference type="ARBA" id="ARBA00038054"/>
    </source>
</evidence>
<comment type="cofactor">
    <cofactor evidence="1">
        <name>FMN</name>
        <dbReference type="ChEBI" id="CHEBI:58210"/>
    </cofactor>
</comment>
<sequence length="205" mass="22688">MIIINPKDQSEKEIYRLLTSTIIPRPIALVTTQSTDGVINGAPFSYFNIVSAKPPMISISVQRKENGTMKDTAKNIYETQEFVVHIADDDNIEQFNAAAANLPSGESELAFANMTPAQSEIVSVPGVQEAKVRMECKLVKGIPLGGSNDETPACDLFIGEVVFVHIDEKIYDHSHIKIREFNPICRLAGSNYATIGNIFFMERPR</sequence>
<keyword evidence="2" id="KW-0285">Flavoprotein</keyword>
<dbReference type="GO" id="GO:0016491">
    <property type="term" value="F:oxidoreductase activity"/>
    <property type="evidence" value="ECO:0007669"/>
    <property type="project" value="UniProtKB-KW"/>
</dbReference>
<dbReference type="EMBL" id="JBHSNQ010000152">
    <property type="protein sequence ID" value="MFC5542376.1"/>
    <property type="molecule type" value="Genomic_DNA"/>
</dbReference>
<protein>
    <submittedName>
        <fullName evidence="6">Flavin reductase family protein</fullName>
        <ecNumber evidence="6">1.5.1.-</ecNumber>
    </submittedName>
</protein>
<name>A0ABW0RDJ8_9BACL</name>
<dbReference type="Pfam" id="PF01613">
    <property type="entry name" value="Flavin_Reduct"/>
    <property type="match status" value="1"/>
</dbReference>
<dbReference type="PANTHER" id="PTHR33798">
    <property type="entry name" value="FLAVOPROTEIN OXYGENASE"/>
    <property type="match status" value="1"/>
</dbReference>
<proteinExistence type="inferred from homology"/>
<keyword evidence="6" id="KW-0560">Oxidoreductase</keyword>
<reference evidence="7" key="1">
    <citation type="journal article" date="2019" name="Int. J. Syst. Evol. Microbiol.">
        <title>The Global Catalogue of Microorganisms (GCM) 10K type strain sequencing project: providing services to taxonomists for standard genome sequencing and annotation.</title>
        <authorList>
            <consortium name="The Broad Institute Genomics Platform"/>
            <consortium name="The Broad Institute Genome Sequencing Center for Infectious Disease"/>
            <person name="Wu L."/>
            <person name="Ma J."/>
        </authorList>
    </citation>
    <scope>NUCLEOTIDE SEQUENCE [LARGE SCALE GENOMIC DNA]</scope>
    <source>
        <strain evidence="7">CCUG 56331</strain>
    </source>
</reference>
<evidence type="ECO:0000256" key="3">
    <source>
        <dbReference type="ARBA" id="ARBA00022643"/>
    </source>
</evidence>